<protein>
    <submittedName>
        <fullName evidence="2">Uncharacterized protein</fullName>
    </submittedName>
</protein>
<accession>A0AAV9PLE6</accession>
<name>A0AAV9PLE6_9PEZI</name>
<gene>
    <name evidence="2" type="ORF">LTR77_003255</name>
</gene>
<proteinExistence type="predicted"/>
<organism evidence="2 3">
    <name type="scientific">Saxophila tyrrhenica</name>
    <dbReference type="NCBI Taxonomy" id="1690608"/>
    <lineage>
        <taxon>Eukaryota</taxon>
        <taxon>Fungi</taxon>
        <taxon>Dikarya</taxon>
        <taxon>Ascomycota</taxon>
        <taxon>Pezizomycotina</taxon>
        <taxon>Dothideomycetes</taxon>
        <taxon>Dothideomycetidae</taxon>
        <taxon>Mycosphaerellales</taxon>
        <taxon>Extremaceae</taxon>
        <taxon>Saxophila</taxon>
    </lineage>
</organism>
<evidence type="ECO:0000313" key="2">
    <source>
        <dbReference type="EMBL" id="KAK5173133.1"/>
    </source>
</evidence>
<evidence type="ECO:0000313" key="3">
    <source>
        <dbReference type="Proteomes" id="UP001337655"/>
    </source>
</evidence>
<dbReference type="AlphaFoldDB" id="A0AAV9PLE6"/>
<keyword evidence="3" id="KW-1185">Reference proteome</keyword>
<dbReference type="RefSeq" id="XP_064661851.1">
    <property type="nucleotide sequence ID" value="XM_064800512.1"/>
</dbReference>
<sequence length="188" mass="21507">MGLLMASTPSSSVTHTYTNDGPFELPNTSQAPAGVEAYLVILQAYGSHIAAIMTLLESWQRDSFPYQRWETQVYSWMTRSARITALKDTLTELGTVFIRADPRLPHVTRFQVDMYWLDVINAEYLLGRIEADLKIWFDAQSEYVQEVFLMGQDPAALQDHLQKREKYQHLDDGEEEAMASQCLPRDAL</sequence>
<dbReference type="EMBL" id="JAVRRT010000004">
    <property type="protein sequence ID" value="KAK5173133.1"/>
    <property type="molecule type" value="Genomic_DNA"/>
</dbReference>
<reference evidence="2 3" key="1">
    <citation type="submission" date="2023-08" db="EMBL/GenBank/DDBJ databases">
        <title>Black Yeasts Isolated from many extreme environments.</title>
        <authorList>
            <person name="Coleine C."/>
            <person name="Stajich J.E."/>
            <person name="Selbmann L."/>
        </authorList>
    </citation>
    <scope>NUCLEOTIDE SEQUENCE [LARGE SCALE GENOMIC DNA]</scope>
    <source>
        <strain evidence="2 3">CCFEE 5935</strain>
    </source>
</reference>
<dbReference type="GeneID" id="89924602"/>
<evidence type="ECO:0000256" key="1">
    <source>
        <dbReference type="SAM" id="MobiDB-lite"/>
    </source>
</evidence>
<feature type="region of interest" description="Disordered" evidence="1">
    <location>
        <begin position="1"/>
        <end position="25"/>
    </location>
</feature>
<comment type="caution">
    <text evidence="2">The sequence shown here is derived from an EMBL/GenBank/DDBJ whole genome shotgun (WGS) entry which is preliminary data.</text>
</comment>
<feature type="compositionally biased region" description="Polar residues" evidence="1">
    <location>
        <begin position="7"/>
        <end position="19"/>
    </location>
</feature>
<dbReference type="Proteomes" id="UP001337655">
    <property type="component" value="Unassembled WGS sequence"/>
</dbReference>